<dbReference type="EMBL" id="BJWL01000013">
    <property type="protein sequence ID" value="GFZ00296.1"/>
    <property type="molecule type" value="Genomic_DNA"/>
</dbReference>
<protein>
    <submittedName>
        <fullName evidence="1">Uncharacterized protein</fullName>
    </submittedName>
</protein>
<dbReference type="InterPro" id="IPR008480">
    <property type="entry name" value="DUF761_pln"/>
</dbReference>
<dbReference type="Proteomes" id="UP000585474">
    <property type="component" value="Unassembled WGS sequence"/>
</dbReference>
<name>A0A7J0FNL3_9ERIC</name>
<accession>A0A7J0FNL3</accession>
<proteinExistence type="predicted"/>
<reference evidence="1 2" key="1">
    <citation type="submission" date="2019-07" db="EMBL/GenBank/DDBJ databases">
        <title>De Novo Assembly of kiwifruit Actinidia rufa.</title>
        <authorList>
            <person name="Sugita-Konishi S."/>
            <person name="Sato K."/>
            <person name="Mori E."/>
            <person name="Abe Y."/>
            <person name="Kisaki G."/>
            <person name="Hamano K."/>
            <person name="Suezawa K."/>
            <person name="Otani M."/>
            <person name="Fukuda T."/>
            <person name="Manabe T."/>
            <person name="Gomi K."/>
            <person name="Tabuchi M."/>
            <person name="Akimitsu K."/>
            <person name="Kataoka I."/>
        </authorList>
    </citation>
    <scope>NUCLEOTIDE SEQUENCE [LARGE SCALE GENOMIC DNA]</scope>
    <source>
        <strain evidence="2">cv. Fuchu</strain>
    </source>
</reference>
<dbReference type="OrthoDB" id="1936669at2759"/>
<gene>
    <name evidence="1" type="ORF">Acr_13g0016950</name>
</gene>
<keyword evidence="2" id="KW-1185">Reference proteome</keyword>
<organism evidence="1 2">
    <name type="scientific">Actinidia rufa</name>
    <dbReference type="NCBI Taxonomy" id="165716"/>
    <lineage>
        <taxon>Eukaryota</taxon>
        <taxon>Viridiplantae</taxon>
        <taxon>Streptophyta</taxon>
        <taxon>Embryophyta</taxon>
        <taxon>Tracheophyta</taxon>
        <taxon>Spermatophyta</taxon>
        <taxon>Magnoliopsida</taxon>
        <taxon>eudicotyledons</taxon>
        <taxon>Gunneridae</taxon>
        <taxon>Pentapetalae</taxon>
        <taxon>asterids</taxon>
        <taxon>Ericales</taxon>
        <taxon>Actinidiaceae</taxon>
        <taxon>Actinidia</taxon>
    </lineage>
</organism>
<sequence length="77" mass="9091">MHSIFFMCKCLGRLRDERGGYGDYPILEALPVIEDDVVARDLSEISDSGFEDDSVDERAERFIERFYEEMRIQRQSH</sequence>
<evidence type="ECO:0000313" key="1">
    <source>
        <dbReference type="EMBL" id="GFZ00296.1"/>
    </source>
</evidence>
<dbReference type="AlphaFoldDB" id="A0A7J0FNL3"/>
<dbReference type="Pfam" id="PF05553">
    <property type="entry name" value="DUF761"/>
    <property type="match status" value="1"/>
</dbReference>
<evidence type="ECO:0000313" key="2">
    <source>
        <dbReference type="Proteomes" id="UP000585474"/>
    </source>
</evidence>
<comment type="caution">
    <text evidence="1">The sequence shown here is derived from an EMBL/GenBank/DDBJ whole genome shotgun (WGS) entry which is preliminary data.</text>
</comment>